<name>A0A841L2A7_9FIRM</name>
<evidence type="ECO:0000313" key="2">
    <source>
        <dbReference type="EMBL" id="MBB6217292.1"/>
    </source>
</evidence>
<comment type="caution">
    <text evidence="2">The sequence shown here is derived from an EMBL/GenBank/DDBJ whole genome shotgun (WGS) entry which is preliminary data.</text>
</comment>
<keyword evidence="1" id="KW-0812">Transmembrane</keyword>
<feature type="transmembrane region" description="Helical" evidence="1">
    <location>
        <begin position="6"/>
        <end position="31"/>
    </location>
</feature>
<organism evidence="2 3">
    <name type="scientific">Anaerosolibacter carboniphilus</name>
    <dbReference type="NCBI Taxonomy" id="1417629"/>
    <lineage>
        <taxon>Bacteria</taxon>
        <taxon>Bacillati</taxon>
        <taxon>Bacillota</taxon>
        <taxon>Clostridia</taxon>
        <taxon>Peptostreptococcales</taxon>
        <taxon>Thermotaleaceae</taxon>
        <taxon>Anaerosolibacter</taxon>
    </lineage>
</organism>
<dbReference type="Gene3D" id="1.20.1640.10">
    <property type="entry name" value="Multidrug efflux transporter AcrB transmembrane domain"/>
    <property type="match status" value="1"/>
</dbReference>
<gene>
    <name evidence="2" type="ORF">HNQ80_003411</name>
</gene>
<keyword evidence="3" id="KW-1185">Reference proteome</keyword>
<proteinExistence type="predicted"/>
<dbReference type="Proteomes" id="UP000579281">
    <property type="component" value="Unassembled WGS sequence"/>
</dbReference>
<keyword evidence="1" id="KW-0472">Membrane</keyword>
<accession>A0A841L2A7</accession>
<protein>
    <submittedName>
        <fullName evidence="2">Multidrug efflux pump subunit AcrB</fullName>
    </submittedName>
</protein>
<keyword evidence="1" id="KW-1133">Transmembrane helix</keyword>
<dbReference type="AlphaFoldDB" id="A0A841L2A7"/>
<reference evidence="2 3" key="1">
    <citation type="submission" date="2020-08" db="EMBL/GenBank/DDBJ databases">
        <title>Genomic Encyclopedia of Type Strains, Phase IV (KMG-IV): sequencing the most valuable type-strain genomes for metagenomic binning, comparative biology and taxonomic classification.</title>
        <authorList>
            <person name="Goeker M."/>
        </authorList>
    </citation>
    <scope>NUCLEOTIDE SEQUENCE [LARGE SCALE GENOMIC DNA]</scope>
    <source>
        <strain evidence="2 3">DSM 103526</strain>
    </source>
</reference>
<dbReference type="EMBL" id="JACHEN010000022">
    <property type="protein sequence ID" value="MBB6217292.1"/>
    <property type="molecule type" value="Genomic_DNA"/>
</dbReference>
<evidence type="ECO:0000256" key="1">
    <source>
        <dbReference type="SAM" id="Phobius"/>
    </source>
</evidence>
<sequence>MGYPVGFMALLGAISLMGVVVNNGIVLLDYIKLLVEEYEDMQKAIVEAFVFINIYSLYKPNRIKN</sequence>
<dbReference type="SUPFAM" id="SSF82866">
    <property type="entry name" value="Multidrug efflux transporter AcrB transmembrane domain"/>
    <property type="match status" value="1"/>
</dbReference>
<evidence type="ECO:0000313" key="3">
    <source>
        <dbReference type="Proteomes" id="UP000579281"/>
    </source>
</evidence>